<dbReference type="RefSeq" id="WP_149879685.1">
    <property type="nucleotide sequence ID" value="NZ_WNCA01000016.1"/>
</dbReference>
<sequence length="74" mass="8218">MNLKDYCSFLKEAGVADPRRYLATELGLSKATINSYICGRRLISPENCLTLVNLSRGHLSCEELRPDILGCSLN</sequence>
<dbReference type="GO" id="GO:0003677">
    <property type="term" value="F:DNA binding"/>
    <property type="evidence" value="ECO:0007669"/>
    <property type="project" value="InterPro"/>
</dbReference>
<evidence type="ECO:0000313" key="1">
    <source>
        <dbReference type="EMBL" id="MTU44235.1"/>
    </source>
</evidence>
<dbReference type="InterPro" id="IPR010982">
    <property type="entry name" value="Lambda_DNA-bd_dom_sf"/>
</dbReference>
<gene>
    <name evidence="1" type="ORF">GMD42_11615</name>
</gene>
<proteinExistence type="predicted"/>
<dbReference type="Proteomes" id="UP000462362">
    <property type="component" value="Unassembled WGS sequence"/>
</dbReference>
<dbReference type="EMBL" id="WNCL01000055">
    <property type="protein sequence ID" value="MTU44235.1"/>
    <property type="molecule type" value="Genomic_DNA"/>
</dbReference>
<dbReference type="InterPro" id="IPR031856">
    <property type="entry name" value="YdaS_toxin-like"/>
</dbReference>
<dbReference type="AlphaFoldDB" id="A0A6I3SD24"/>
<dbReference type="Gene3D" id="1.10.260.40">
    <property type="entry name" value="lambda repressor-like DNA-binding domains"/>
    <property type="match status" value="1"/>
</dbReference>
<dbReference type="Pfam" id="PF15943">
    <property type="entry name" value="YdaS_toxin"/>
    <property type="match status" value="1"/>
</dbReference>
<name>A0A6I3SD24_9BURK</name>
<reference evidence="1 2" key="1">
    <citation type="journal article" date="2019" name="Nat. Med.">
        <title>A library of human gut bacterial isolates paired with longitudinal multiomics data enables mechanistic microbiome research.</title>
        <authorList>
            <person name="Poyet M."/>
            <person name="Groussin M."/>
            <person name="Gibbons S.M."/>
            <person name="Avila-Pacheco J."/>
            <person name="Jiang X."/>
            <person name="Kearney S.M."/>
            <person name="Perrotta A.R."/>
            <person name="Berdy B."/>
            <person name="Zhao S."/>
            <person name="Lieberman T.D."/>
            <person name="Swanson P.K."/>
            <person name="Smith M."/>
            <person name="Roesemann S."/>
            <person name="Alexander J.E."/>
            <person name="Rich S.A."/>
            <person name="Livny J."/>
            <person name="Vlamakis H."/>
            <person name="Clish C."/>
            <person name="Bullock K."/>
            <person name="Deik A."/>
            <person name="Scott J."/>
            <person name="Pierce K.A."/>
            <person name="Xavier R.J."/>
            <person name="Alm E.J."/>
        </authorList>
    </citation>
    <scope>NUCLEOTIDE SEQUENCE [LARGE SCALE GENOMIC DNA]</scope>
    <source>
        <strain evidence="1 2">BIOML-A2</strain>
    </source>
</reference>
<comment type="caution">
    <text evidence="1">The sequence shown here is derived from an EMBL/GenBank/DDBJ whole genome shotgun (WGS) entry which is preliminary data.</text>
</comment>
<organism evidence="1 2">
    <name type="scientific">Parasutterella excrementihominis</name>
    <dbReference type="NCBI Taxonomy" id="487175"/>
    <lineage>
        <taxon>Bacteria</taxon>
        <taxon>Pseudomonadati</taxon>
        <taxon>Pseudomonadota</taxon>
        <taxon>Betaproteobacteria</taxon>
        <taxon>Burkholderiales</taxon>
        <taxon>Sutterellaceae</taxon>
        <taxon>Parasutterella</taxon>
    </lineage>
</organism>
<evidence type="ECO:0008006" key="3">
    <source>
        <dbReference type="Google" id="ProtNLM"/>
    </source>
</evidence>
<protein>
    <recommendedName>
        <fullName evidence="3">Helix-turn-helix domain-containing protein</fullName>
    </recommendedName>
</protein>
<accession>A0A6I3SD24</accession>
<evidence type="ECO:0000313" key="2">
    <source>
        <dbReference type="Proteomes" id="UP000462362"/>
    </source>
</evidence>